<comment type="caution">
    <text evidence="3">The sequence shown here is derived from an EMBL/GenBank/DDBJ whole genome shotgun (WGS) entry which is preliminary data.</text>
</comment>
<name>A0AA39XJV1_9PEZI</name>
<feature type="region of interest" description="Disordered" evidence="2">
    <location>
        <begin position="1"/>
        <end position="22"/>
    </location>
</feature>
<dbReference type="Proteomes" id="UP001174934">
    <property type="component" value="Unassembled WGS sequence"/>
</dbReference>
<sequence length="538" mass="61517">MRKGRKDSPGSILGTTDWHHTYEPLQPLPSQDAADSAIHGLSKFHRNPTEEAGSDWFVVPGTERQSNLAQTILYRSYSAVVAGAQIAYGGVSSKRSSQPHGETVVPKQTRDESIFDTNSRLVRKVESLTQQLEEANDRADQAERAAEQVQFHPKSNDVADALSSDIMTLKADLSDARSHIFSLQPYRKDLTQEEVGTDFDDLVNGVTHWVSKFADPIIENPNKGDHFASFAARRADPFDRLKSYITKDADILRGCLFLETDVDILIAVVMRFLNEQIFETVLFGAVSNTVAALNYVEMTMQTRVEPKRDLFATRTWKAEALNAVICSSEYKAMRGIRLKEVTYDLAKIFIGFIGEAEEEKQKFYNSCYELVVLPAVQLHEKLLISTHHFYMDINQYSMWYSGHSEHGSMTTPEFLEDLHKLRCENIVEYRKPFDIAKMPFRPTIEHLNRDLIHVMTVVPAICMRRIGGGSCIREAEVVRKQQVLVAWGSQEKLNRFMDENYGRTLMYRICFPRSEKQERRKSESFFIHVKNSLQPWVN</sequence>
<keyword evidence="1" id="KW-0175">Coiled coil</keyword>
<feature type="region of interest" description="Disordered" evidence="2">
    <location>
        <begin position="91"/>
        <end position="112"/>
    </location>
</feature>
<keyword evidence="4" id="KW-1185">Reference proteome</keyword>
<accession>A0AA39XJV1</accession>
<feature type="coiled-coil region" evidence="1">
    <location>
        <begin position="118"/>
        <end position="152"/>
    </location>
</feature>
<reference evidence="3" key="1">
    <citation type="submission" date="2023-06" db="EMBL/GenBank/DDBJ databases">
        <title>Genome-scale phylogeny and comparative genomics of the fungal order Sordariales.</title>
        <authorList>
            <consortium name="Lawrence Berkeley National Laboratory"/>
            <person name="Hensen N."/>
            <person name="Bonometti L."/>
            <person name="Westerberg I."/>
            <person name="Brannstrom I.O."/>
            <person name="Guillou S."/>
            <person name="Cros-Aarteil S."/>
            <person name="Calhoun S."/>
            <person name="Haridas S."/>
            <person name="Kuo A."/>
            <person name="Mondo S."/>
            <person name="Pangilinan J."/>
            <person name="Riley R."/>
            <person name="LaButti K."/>
            <person name="Andreopoulos B."/>
            <person name="Lipzen A."/>
            <person name="Chen C."/>
            <person name="Yanf M."/>
            <person name="Daum C."/>
            <person name="Ng V."/>
            <person name="Clum A."/>
            <person name="Steindorff A."/>
            <person name="Ohm R."/>
            <person name="Martin F."/>
            <person name="Silar P."/>
            <person name="Natvig D."/>
            <person name="Lalanne C."/>
            <person name="Gautier V."/>
            <person name="Ament-velasquez S.L."/>
            <person name="Kruys A."/>
            <person name="Hutchinson M.I."/>
            <person name="Powell A.J."/>
            <person name="Barry K."/>
            <person name="Miller A.N."/>
            <person name="Grigoriev I.V."/>
            <person name="Debuchy R."/>
            <person name="Gladieux P."/>
            <person name="Thoren M.H."/>
            <person name="Johannesson H."/>
        </authorList>
    </citation>
    <scope>NUCLEOTIDE SEQUENCE</scope>
    <source>
        <strain evidence="3">SMH3391-2</strain>
    </source>
</reference>
<proteinExistence type="predicted"/>
<dbReference type="EMBL" id="JAULSR010000001">
    <property type="protein sequence ID" value="KAK0634380.1"/>
    <property type="molecule type" value="Genomic_DNA"/>
</dbReference>
<gene>
    <name evidence="3" type="ORF">B0T17DRAFT_482205</name>
</gene>
<evidence type="ECO:0000256" key="1">
    <source>
        <dbReference type="SAM" id="Coils"/>
    </source>
</evidence>
<evidence type="ECO:0000256" key="2">
    <source>
        <dbReference type="SAM" id="MobiDB-lite"/>
    </source>
</evidence>
<evidence type="ECO:0000313" key="3">
    <source>
        <dbReference type="EMBL" id="KAK0634380.1"/>
    </source>
</evidence>
<dbReference type="AlphaFoldDB" id="A0AA39XJV1"/>
<protein>
    <submittedName>
        <fullName evidence="3">Uncharacterized protein</fullName>
    </submittedName>
</protein>
<evidence type="ECO:0000313" key="4">
    <source>
        <dbReference type="Proteomes" id="UP001174934"/>
    </source>
</evidence>
<organism evidence="3 4">
    <name type="scientific">Bombardia bombarda</name>
    <dbReference type="NCBI Taxonomy" id="252184"/>
    <lineage>
        <taxon>Eukaryota</taxon>
        <taxon>Fungi</taxon>
        <taxon>Dikarya</taxon>
        <taxon>Ascomycota</taxon>
        <taxon>Pezizomycotina</taxon>
        <taxon>Sordariomycetes</taxon>
        <taxon>Sordariomycetidae</taxon>
        <taxon>Sordariales</taxon>
        <taxon>Lasiosphaeriaceae</taxon>
        <taxon>Bombardia</taxon>
    </lineage>
</organism>